<organism evidence="2 3">
    <name type="scientific">Aspergillus nanangensis</name>
    <dbReference type="NCBI Taxonomy" id="2582783"/>
    <lineage>
        <taxon>Eukaryota</taxon>
        <taxon>Fungi</taxon>
        <taxon>Dikarya</taxon>
        <taxon>Ascomycota</taxon>
        <taxon>Pezizomycotina</taxon>
        <taxon>Eurotiomycetes</taxon>
        <taxon>Eurotiomycetidae</taxon>
        <taxon>Eurotiales</taxon>
        <taxon>Aspergillaceae</taxon>
        <taxon>Aspergillus</taxon>
        <taxon>Aspergillus subgen. Circumdati</taxon>
    </lineage>
</organism>
<comment type="caution">
    <text evidence="2">The sequence shown here is derived from an EMBL/GenBank/DDBJ whole genome shotgun (WGS) entry which is preliminary data.</text>
</comment>
<dbReference type="InterPro" id="IPR010730">
    <property type="entry name" value="HET"/>
</dbReference>
<dbReference type="Pfam" id="PF06985">
    <property type="entry name" value="HET"/>
    <property type="match status" value="1"/>
</dbReference>
<dbReference type="EMBL" id="VCAU01000008">
    <property type="protein sequence ID" value="KAF9893218.1"/>
    <property type="molecule type" value="Genomic_DNA"/>
</dbReference>
<gene>
    <name evidence="2" type="ORF">FE257_011641</name>
</gene>
<reference evidence="2" key="1">
    <citation type="journal article" date="2019" name="Beilstein J. Org. Chem.">
        <title>Nanangenines: drimane sesquiterpenoids as the dominant metabolite cohort of a novel Australian fungus, Aspergillus nanangensis.</title>
        <authorList>
            <person name="Lacey H.J."/>
            <person name="Gilchrist C.L.M."/>
            <person name="Crombie A."/>
            <person name="Kalaitzis J.A."/>
            <person name="Vuong D."/>
            <person name="Rutledge P.J."/>
            <person name="Turner P."/>
            <person name="Pitt J.I."/>
            <person name="Lacey E."/>
            <person name="Chooi Y.H."/>
            <person name="Piggott A.M."/>
        </authorList>
    </citation>
    <scope>NUCLEOTIDE SEQUENCE</scope>
    <source>
        <strain evidence="2">MST-FP2251</strain>
    </source>
</reference>
<dbReference type="InterPro" id="IPR052895">
    <property type="entry name" value="HetReg/Transcr_Mod"/>
</dbReference>
<dbReference type="PANTHER" id="PTHR24148:SF73">
    <property type="entry name" value="HET DOMAIN PROTEIN (AFU_ORTHOLOGUE AFUA_8G01020)"/>
    <property type="match status" value="1"/>
</dbReference>
<keyword evidence="3" id="KW-1185">Reference proteome</keyword>
<reference evidence="2" key="2">
    <citation type="submission" date="2020-02" db="EMBL/GenBank/DDBJ databases">
        <authorList>
            <person name="Gilchrist C.L.M."/>
            <person name="Chooi Y.-H."/>
        </authorList>
    </citation>
    <scope>NUCLEOTIDE SEQUENCE</scope>
    <source>
        <strain evidence="2">MST-FP2251</strain>
    </source>
</reference>
<sequence length="849" mass="96737">MLYHHLPLGPNQIRLLTIQPVAPSDNASPIHCKLDLVDLPAKQTLRPNNIPANYIDCEDWVTRPRWEEAREELLQNLRDALDEKQSRVYRVVRPMANRLFRLFGEPQINRDDIFWSILHLMDRMGPDEYYWATLNGYKLKTAWPIDSRDNRRPPEKCYTARVPLDTLPRFYYPRAEYPVHEAARDSNNYLAMSYAWGDPDGPRDTIFVNGQPIEIRGNLAAGLRQFRQMEYFQRGGKIWIDALCINQDDPVEKAVQVQRMGEIYQKAGNIIVWLGESEDFSGQAIDELEHLSKMKRNEFLEIFDNADPILATTWRNINFLRTMVQLQRLTQGGEPSEHEPERRMVMQAIHRFFDRPYWRRLWIIQELVNGRAGMPIVCGSRVTQWRYIRDAAIVYVEVLNSLLDPTSPGALNDHPAFHVANIVKLEIRNHRRQLPEIDENFLLPLRLNPDAGREFQVGSGLREALLLASNADASDAKDRVYGMLHIPSLHRLKVTVDYGKPVGHIYREFAQECLQRGSLRDILFLLDGRETSLPGFDGPIPSWIPDFGASRRSRPGIIEGDWSAGRQNPSESYDFIDVTFGLNPPRFRDDELLLCGFVAAMVVGVGAISPLDLDLDSRPWPTLFQTGVVQPALVKLSDPFMDDILCSMENGYNTSYPWPLDLPETPDGYPEIGTVLVGGTKVGGARGVHGRTGIMTMFHEQPSTIQPDDRNWQFFNSNAEFLIYDRPLKSYTWSGVGDPDPSSLLAAERAMEFRTRNRRLVFTSNGLLGLAPAATQPGDCILILLNHGVPVIARPVGVSFTGVWTTRPRNSPVLAWRMIGECYVGGMMNAQMMPIVSHGNRCPDYFIFR</sequence>
<evidence type="ECO:0000313" key="2">
    <source>
        <dbReference type="EMBL" id="KAF9893218.1"/>
    </source>
</evidence>
<evidence type="ECO:0000259" key="1">
    <source>
        <dbReference type="Pfam" id="PF06985"/>
    </source>
</evidence>
<protein>
    <recommendedName>
        <fullName evidence="1">Heterokaryon incompatibility domain-containing protein</fullName>
    </recommendedName>
</protein>
<dbReference type="AlphaFoldDB" id="A0AAD4GZ21"/>
<name>A0AAD4GZ21_ASPNN</name>
<accession>A0AAD4GZ21</accession>
<feature type="domain" description="Heterokaryon incompatibility" evidence="1">
    <location>
        <begin position="189"/>
        <end position="366"/>
    </location>
</feature>
<proteinExistence type="predicted"/>
<dbReference type="PANTHER" id="PTHR24148">
    <property type="entry name" value="ANKYRIN REPEAT DOMAIN-CONTAINING PROTEIN 39 HOMOLOG-RELATED"/>
    <property type="match status" value="1"/>
</dbReference>
<dbReference type="Proteomes" id="UP001194746">
    <property type="component" value="Unassembled WGS sequence"/>
</dbReference>
<evidence type="ECO:0000313" key="3">
    <source>
        <dbReference type="Proteomes" id="UP001194746"/>
    </source>
</evidence>